<comment type="caution">
    <text evidence="3">Lacks conserved residue(s) required for the propagation of feature annotation.</text>
</comment>
<evidence type="ECO:0000313" key="5">
    <source>
        <dbReference type="EMBL" id="RUL86722.1"/>
    </source>
</evidence>
<dbReference type="InterPro" id="IPR001789">
    <property type="entry name" value="Sig_transdc_resp-reg_receiver"/>
</dbReference>
<dbReference type="EMBL" id="RYZH01000030">
    <property type="protein sequence ID" value="RUL86722.1"/>
    <property type="molecule type" value="Genomic_DNA"/>
</dbReference>
<dbReference type="GO" id="GO:0051782">
    <property type="term" value="P:negative regulation of cell division"/>
    <property type="evidence" value="ECO:0007669"/>
    <property type="project" value="TreeGrafter"/>
</dbReference>
<dbReference type="InterPro" id="IPR011006">
    <property type="entry name" value="CheY-like_superfamily"/>
</dbReference>
<dbReference type="Proteomes" id="UP000280296">
    <property type="component" value="Unassembled WGS sequence"/>
</dbReference>
<accession>A0A432MHW0</accession>
<dbReference type="InterPro" id="IPR002586">
    <property type="entry name" value="CobQ/CobB/MinD/ParA_Nub-bd_dom"/>
</dbReference>
<dbReference type="AlphaFoldDB" id="A0A432MHW0"/>
<proteinExistence type="predicted"/>
<dbReference type="GO" id="GO:0000160">
    <property type="term" value="P:phosphorelay signal transduction system"/>
    <property type="evidence" value="ECO:0007669"/>
    <property type="project" value="InterPro"/>
</dbReference>
<dbReference type="GO" id="GO:0009898">
    <property type="term" value="C:cytoplasmic side of plasma membrane"/>
    <property type="evidence" value="ECO:0007669"/>
    <property type="project" value="TreeGrafter"/>
</dbReference>
<evidence type="ECO:0000259" key="4">
    <source>
        <dbReference type="PROSITE" id="PS50110"/>
    </source>
</evidence>
<dbReference type="Gene3D" id="3.40.50.300">
    <property type="entry name" value="P-loop containing nucleotide triphosphate hydrolases"/>
    <property type="match status" value="1"/>
</dbReference>
<dbReference type="SMART" id="SM00448">
    <property type="entry name" value="REC"/>
    <property type="match status" value="1"/>
</dbReference>
<dbReference type="InterPro" id="IPR027417">
    <property type="entry name" value="P-loop_NTPase"/>
</dbReference>
<keyword evidence="1" id="KW-0547">Nucleotide-binding</keyword>
<sequence length="391" mass="41547">MNNARRLLLVDPDPASRAAVQAALAGLGVARVERTCPSYDEVARALDSSIDLVVIVLDTDTDRACGAIRQVATSVPRIPVLPASRSRDGETILKALRAGATEFLPLPVDPAEARAAVERLLPDELPAAGGNGKLLTIVGSSGGVGCTTLAVNLACALAHAPGASVALVDLDLLLGCVDTLLDVMPELTLADVTTEIDRYDETLLHRVLARHDSGVHILSAPTAMEDAARVEPEALRRLFELLLRAFRFVVVDASKGFQATDFVALELSDTILLVTQLDVCGLRNGARLMQVFRQVDGLSERVKVVVNRVGSDLTSIGLKKAEETLGAPIGWQIPNVTDVVGAARTKGVPLELEAPKHRVTRAIQEIARSFAPLGVERSAKPIFGKFAAMFT</sequence>
<name>A0A432MHW0_9BACT</name>
<dbReference type="GO" id="GO:0005524">
    <property type="term" value="F:ATP binding"/>
    <property type="evidence" value="ECO:0007669"/>
    <property type="project" value="UniProtKB-KW"/>
</dbReference>
<feature type="domain" description="Response regulatory" evidence="4">
    <location>
        <begin position="6"/>
        <end position="121"/>
    </location>
</feature>
<organism evidence="5 6">
    <name type="scientific">Tautonia sociabilis</name>
    <dbReference type="NCBI Taxonomy" id="2080755"/>
    <lineage>
        <taxon>Bacteria</taxon>
        <taxon>Pseudomonadati</taxon>
        <taxon>Planctomycetota</taxon>
        <taxon>Planctomycetia</taxon>
        <taxon>Isosphaerales</taxon>
        <taxon>Isosphaeraceae</taxon>
        <taxon>Tautonia</taxon>
    </lineage>
</organism>
<dbReference type="Pfam" id="PF01656">
    <property type="entry name" value="CbiA"/>
    <property type="match status" value="1"/>
</dbReference>
<evidence type="ECO:0000256" key="1">
    <source>
        <dbReference type="ARBA" id="ARBA00022741"/>
    </source>
</evidence>
<dbReference type="InterPro" id="IPR050625">
    <property type="entry name" value="ParA/MinD_ATPase"/>
</dbReference>
<dbReference type="SUPFAM" id="SSF52172">
    <property type="entry name" value="CheY-like"/>
    <property type="match status" value="1"/>
</dbReference>
<reference evidence="5 6" key="1">
    <citation type="submission" date="2018-12" db="EMBL/GenBank/DDBJ databases">
        <authorList>
            <person name="Toschakov S.V."/>
        </authorList>
    </citation>
    <scope>NUCLEOTIDE SEQUENCE [LARGE SCALE GENOMIC DNA]</scope>
    <source>
        <strain evidence="5 6">GM2012</strain>
    </source>
</reference>
<dbReference type="PANTHER" id="PTHR43384">
    <property type="entry name" value="SEPTUM SITE-DETERMINING PROTEIN MIND HOMOLOG, CHLOROPLASTIC-RELATED"/>
    <property type="match status" value="1"/>
</dbReference>
<comment type="caution">
    <text evidence="5">The sequence shown here is derived from an EMBL/GenBank/DDBJ whole genome shotgun (WGS) entry which is preliminary data.</text>
</comment>
<keyword evidence="2" id="KW-0067">ATP-binding</keyword>
<evidence type="ECO:0000256" key="3">
    <source>
        <dbReference type="PROSITE-ProRule" id="PRU00169"/>
    </source>
</evidence>
<dbReference type="GO" id="GO:0016887">
    <property type="term" value="F:ATP hydrolysis activity"/>
    <property type="evidence" value="ECO:0007669"/>
    <property type="project" value="TreeGrafter"/>
</dbReference>
<evidence type="ECO:0000313" key="6">
    <source>
        <dbReference type="Proteomes" id="UP000280296"/>
    </source>
</evidence>
<dbReference type="Gene3D" id="3.40.50.2300">
    <property type="match status" value="1"/>
</dbReference>
<dbReference type="GO" id="GO:0005829">
    <property type="term" value="C:cytosol"/>
    <property type="evidence" value="ECO:0007669"/>
    <property type="project" value="TreeGrafter"/>
</dbReference>
<dbReference type="PANTHER" id="PTHR43384:SF6">
    <property type="entry name" value="SEPTUM SITE-DETERMINING PROTEIN MIND HOMOLOG, CHLOROPLASTIC"/>
    <property type="match status" value="1"/>
</dbReference>
<gene>
    <name evidence="5" type="ORF">TsocGM_15565</name>
</gene>
<dbReference type="OrthoDB" id="9768734at2"/>
<dbReference type="SUPFAM" id="SSF52540">
    <property type="entry name" value="P-loop containing nucleoside triphosphate hydrolases"/>
    <property type="match status" value="1"/>
</dbReference>
<dbReference type="RefSeq" id="WP_126726384.1">
    <property type="nucleotide sequence ID" value="NZ_RYZH01000030.1"/>
</dbReference>
<evidence type="ECO:0000256" key="2">
    <source>
        <dbReference type="ARBA" id="ARBA00022840"/>
    </source>
</evidence>
<keyword evidence="6" id="KW-1185">Reference proteome</keyword>
<reference evidence="5 6" key="2">
    <citation type="submission" date="2019-01" db="EMBL/GenBank/DDBJ databases">
        <title>Tautonia sociabilis, a novel thermotolerant planctomycete of Isosphaeraceae family, isolated from a 4000 m deep subterranean habitat.</title>
        <authorList>
            <person name="Kovaleva O.L."/>
            <person name="Elcheninov A.G."/>
            <person name="Van Heerden E."/>
            <person name="Toshchakov S.V."/>
            <person name="Novikov A."/>
            <person name="Bonch-Osmolovskaya E.A."/>
            <person name="Kublanov I.V."/>
        </authorList>
    </citation>
    <scope>NUCLEOTIDE SEQUENCE [LARGE SCALE GENOMIC DNA]</scope>
    <source>
        <strain evidence="5 6">GM2012</strain>
    </source>
</reference>
<protein>
    <submittedName>
        <fullName evidence="5">Response regulator</fullName>
    </submittedName>
</protein>
<dbReference type="PROSITE" id="PS50110">
    <property type="entry name" value="RESPONSE_REGULATORY"/>
    <property type="match status" value="1"/>
</dbReference>